<sequence>MKRTIHDTSLSLSLTANFVYAHYHLSDKEIQKERIRDET</sequence>
<evidence type="ECO:0000313" key="2">
    <source>
        <dbReference type="Proteomes" id="UP000319716"/>
    </source>
</evidence>
<dbReference type="Proteomes" id="UP000319716">
    <property type="component" value="Unassembled WGS sequence"/>
</dbReference>
<protein>
    <submittedName>
        <fullName evidence="1">Uncharacterized protein</fullName>
    </submittedName>
</protein>
<reference evidence="1 2" key="1">
    <citation type="submission" date="2017-11" db="EMBL/GenBank/DDBJ databases">
        <title>Draft Genome Sequence of Sporolactobacillus inulinus NBRC 111894 Isolated from Koso, a Japanese Sugar-Vegetable Fermented Beverage.</title>
        <authorList>
            <person name="Chiou T.Y."/>
            <person name="Oshima K."/>
            <person name="Suda W."/>
            <person name="Hattori M."/>
            <person name="Takahashi T."/>
        </authorList>
    </citation>
    <scope>NUCLEOTIDE SEQUENCE [LARGE SCALE GENOMIC DNA]</scope>
    <source>
        <strain evidence="1 2">NBRC111894</strain>
    </source>
</reference>
<evidence type="ECO:0000313" key="1">
    <source>
        <dbReference type="EMBL" id="GAY75096.1"/>
    </source>
</evidence>
<gene>
    <name evidence="1" type="ORF">NBRC111894_650</name>
</gene>
<comment type="caution">
    <text evidence="1">The sequence shown here is derived from an EMBL/GenBank/DDBJ whole genome shotgun (WGS) entry which is preliminary data.</text>
</comment>
<proteinExistence type="predicted"/>
<name>A0A4Y1Z813_9BACL</name>
<accession>A0A4Y1Z813</accession>
<dbReference type="EMBL" id="BEXB01000003">
    <property type="protein sequence ID" value="GAY75096.1"/>
    <property type="molecule type" value="Genomic_DNA"/>
</dbReference>
<dbReference type="AlphaFoldDB" id="A0A4Y1Z813"/>
<organism evidence="1 2">
    <name type="scientific">Sporolactobacillus inulinus</name>
    <dbReference type="NCBI Taxonomy" id="2078"/>
    <lineage>
        <taxon>Bacteria</taxon>
        <taxon>Bacillati</taxon>
        <taxon>Bacillota</taxon>
        <taxon>Bacilli</taxon>
        <taxon>Bacillales</taxon>
        <taxon>Sporolactobacillaceae</taxon>
        <taxon>Sporolactobacillus</taxon>
    </lineage>
</organism>